<dbReference type="Proteomes" id="UP001162131">
    <property type="component" value="Unassembled WGS sequence"/>
</dbReference>
<feature type="coiled-coil region" evidence="1">
    <location>
        <begin position="69"/>
        <end position="152"/>
    </location>
</feature>
<feature type="region of interest" description="Disordered" evidence="2">
    <location>
        <begin position="314"/>
        <end position="340"/>
    </location>
</feature>
<feature type="coiled-coil region" evidence="1">
    <location>
        <begin position="209"/>
        <end position="236"/>
    </location>
</feature>
<accession>A0AAU9K3J1</accession>
<feature type="compositionally biased region" description="Polar residues" evidence="2">
    <location>
        <begin position="318"/>
        <end position="327"/>
    </location>
</feature>
<dbReference type="EMBL" id="CAJZBQ010000051">
    <property type="protein sequence ID" value="CAG9330208.1"/>
    <property type="molecule type" value="Genomic_DNA"/>
</dbReference>
<keyword evidence="1" id="KW-0175">Coiled coil</keyword>
<sequence>MDSSFSSSKQLHDFFKVCFRENCEIDEEEVTIEEEKTLEELSPYEVFQNFKDLVNDLLQFKRKFKKTDKGGLETQCEQLEILLQKLEAEARIHYGIEHQLKIHIDTCQSKVEELEKAIIAYSIIIEKQEKKINDYENEIKRLKKTKENYHDGLEEKIKLIEKRFKEEISSLVENHKQENGRDMDRTVFKTFDHKRVLRNDKSALRFEEFVKLKSMLEDKSKELEVMKEKYKKVKSDEKTSTVERKANMHRTEYDIKFPEAKNFATNRENGFLRKSATNLLEMMKKNYKTRAVQKLANEKSRDISTDRRDHELLHIRSISDQIRSESLPSYRGPKRNTGET</sequence>
<evidence type="ECO:0000313" key="4">
    <source>
        <dbReference type="Proteomes" id="UP001162131"/>
    </source>
</evidence>
<gene>
    <name evidence="3" type="ORF">BSTOLATCC_MIC50808</name>
</gene>
<organism evidence="3 4">
    <name type="scientific">Blepharisma stoltei</name>
    <dbReference type="NCBI Taxonomy" id="1481888"/>
    <lineage>
        <taxon>Eukaryota</taxon>
        <taxon>Sar</taxon>
        <taxon>Alveolata</taxon>
        <taxon>Ciliophora</taxon>
        <taxon>Postciliodesmatophora</taxon>
        <taxon>Heterotrichea</taxon>
        <taxon>Heterotrichida</taxon>
        <taxon>Blepharismidae</taxon>
        <taxon>Blepharisma</taxon>
    </lineage>
</organism>
<evidence type="ECO:0000313" key="3">
    <source>
        <dbReference type="EMBL" id="CAG9330208.1"/>
    </source>
</evidence>
<dbReference type="AlphaFoldDB" id="A0AAU9K3J1"/>
<keyword evidence="4" id="KW-1185">Reference proteome</keyword>
<evidence type="ECO:0000256" key="1">
    <source>
        <dbReference type="SAM" id="Coils"/>
    </source>
</evidence>
<comment type="caution">
    <text evidence="3">The sequence shown here is derived from an EMBL/GenBank/DDBJ whole genome shotgun (WGS) entry which is preliminary data.</text>
</comment>
<proteinExistence type="predicted"/>
<name>A0AAU9K3J1_9CILI</name>
<protein>
    <submittedName>
        <fullName evidence="3">Uncharacterized protein</fullName>
    </submittedName>
</protein>
<reference evidence="3" key="1">
    <citation type="submission" date="2021-09" db="EMBL/GenBank/DDBJ databases">
        <authorList>
            <consortium name="AG Swart"/>
            <person name="Singh M."/>
            <person name="Singh A."/>
            <person name="Seah K."/>
            <person name="Emmerich C."/>
        </authorList>
    </citation>
    <scope>NUCLEOTIDE SEQUENCE</scope>
    <source>
        <strain evidence="3">ATCC30299</strain>
    </source>
</reference>
<evidence type="ECO:0000256" key="2">
    <source>
        <dbReference type="SAM" id="MobiDB-lite"/>
    </source>
</evidence>